<keyword evidence="2" id="KW-1185">Reference proteome</keyword>
<evidence type="ECO:0000313" key="2">
    <source>
        <dbReference type="Proteomes" id="UP000053989"/>
    </source>
</evidence>
<evidence type="ECO:0000313" key="1">
    <source>
        <dbReference type="EMBL" id="KIM54838.1"/>
    </source>
</evidence>
<organism evidence="1 2">
    <name type="scientific">Scleroderma citrinum Foug A</name>
    <dbReference type="NCBI Taxonomy" id="1036808"/>
    <lineage>
        <taxon>Eukaryota</taxon>
        <taxon>Fungi</taxon>
        <taxon>Dikarya</taxon>
        <taxon>Basidiomycota</taxon>
        <taxon>Agaricomycotina</taxon>
        <taxon>Agaricomycetes</taxon>
        <taxon>Agaricomycetidae</taxon>
        <taxon>Boletales</taxon>
        <taxon>Sclerodermatineae</taxon>
        <taxon>Sclerodermataceae</taxon>
        <taxon>Scleroderma</taxon>
    </lineage>
</organism>
<dbReference type="Proteomes" id="UP000053989">
    <property type="component" value="Unassembled WGS sequence"/>
</dbReference>
<dbReference type="EMBL" id="KN822146">
    <property type="protein sequence ID" value="KIM54838.1"/>
    <property type="molecule type" value="Genomic_DNA"/>
</dbReference>
<protein>
    <submittedName>
        <fullName evidence="1">Uncharacterized protein</fullName>
    </submittedName>
</protein>
<reference evidence="1 2" key="1">
    <citation type="submission" date="2014-04" db="EMBL/GenBank/DDBJ databases">
        <authorList>
            <consortium name="DOE Joint Genome Institute"/>
            <person name="Kuo A."/>
            <person name="Kohler A."/>
            <person name="Nagy L.G."/>
            <person name="Floudas D."/>
            <person name="Copeland A."/>
            <person name="Barry K.W."/>
            <person name="Cichocki N."/>
            <person name="Veneault-Fourrey C."/>
            <person name="LaButti K."/>
            <person name="Lindquist E.A."/>
            <person name="Lipzen A."/>
            <person name="Lundell T."/>
            <person name="Morin E."/>
            <person name="Murat C."/>
            <person name="Sun H."/>
            <person name="Tunlid A."/>
            <person name="Henrissat B."/>
            <person name="Grigoriev I.V."/>
            <person name="Hibbett D.S."/>
            <person name="Martin F."/>
            <person name="Nordberg H.P."/>
            <person name="Cantor M.N."/>
            <person name="Hua S.X."/>
        </authorList>
    </citation>
    <scope>NUCLEOTIDE SEQUENCE [LARGE SCALE GENOMIC DNA]</scope>
    <source>
        <strain evidence="1 2">Foug A</strain>
    </source>
</reference>
<gene>
    <name evidence="1" type="ORF">SCLCIDRAFT_339535</name>
</gene>
<sequence length="67" mass="7387">MCRLRGEQDRLVRHSMLAHINGVQGVRIMTSLGLEGTQPFWSCSLTGQVAHILSLHHSPGPPDLVFP</sequence>
<accession>A0A0C2YZ10</accession>
<dbReference type="AlphaFoldDB" id="A0A0C2YZ10"/>
<reference evidence="2" key="2">
    <citation type="submission" date="2015-01" db="EMBL/GenBank/DDBJ databases">
        <title>Evolutionary Origins and Diversification of the Mycorrhizal Mutualists.</title>
        <authorList>
            <consortium name="DOE Joint Genome Institute"/>
            <consortium name="Mycorrhizal Genomics Consortium"/>
            <person name="Kohler A."/>
            <person name="Kuo A."/>
            <person name="Nagy L.G."/>
            <person name="Floudas D."/>
            <person name="Copeland A."/>
            <person name="Barry K.W."/>
            <person name="Cichocki N."/>
            <person name="Veneault-Fourrey C."/>
            <person name="LaButti K."/>
            <person name="Lindquist E.A."/>
            <person name="Lipzen A."/>
            <person name="Lundell T."/>
            <person name="Morin E."/>
            <person name="Murat C."/>
            <person name="Riley R."/>
            <person name="Ohm R."/>
            <person name="Sun H."/>
            <person name="Tunlid A."/>
            <person name="Henrissat B."/>
            <person name="Grigoriev I.V."/>
            <person name="Hibbett D.S."/>
            <person name="Martin F."/>
        </authorList>
    </citation>
    <scope>NUCLEOTIDE SEQUENCE [LARGE SCALE GENOMIC DNA]</scope>
    <source>
        <strain evidence="2">Foug A</strain>
    </source>
</reference>
<dbReference type="HOGENOM" id="CLU_2813900_0_0_1"/>
<dbReference type="InParanoid" id="A0A0C2YZ10"/>
<name>A0A0C2YZ10_9AGAM</name>
<proteinExistence type="predicted"/>